<protein>
    <submittedName>
        <fullName evidence="1">Uncharacterized protein</fullName>
    </submittedName>
</protein>
<proteinExistence type="predicted"/>
<accession>A0A0E9UKK1</accession>
<name>A0A0E9UKK1_ANGAN</name>
<reference evidence="1" key="2">
    <citation type="journal article" date="2015" name="Fish Shellfish Immunol.">
        <title>Early steps in the European eel (Anguilla anguilla)-Vibrio vulnificus interaction in the gills: Role of the RtxA13 toxin.</title>
        <authorList>
            <person name="Callol A."/>
            <person name="Pajuelo D."/>
            <person name="Ebbesson L."/>
            <person name="Teles M."/>
            <person name="MacKenzie S."/>
            <person name="Amaro C."/>
        </authorList>
    </citation>
    <scope>NUCLEOTIDE SEQUENCE</scope>
</reference>
<dbReference type="EMBL" id="GBXM01042208">
    <property type="protein sequence ID" value="JAH66369.1"/>
    <property type="molecule type" value="Transcribed_RNA"/>
</dbReference>
<sequence>MFTITTSRPTSRMVNSSFRLSGKHNVSTVLVYVELMTKSVFFL</sequence>
<evidence type="ECO:0000313" key="1">
    <source>
        <dbReference type="EMBL" id="JAH66369.1"/>
    </source>
</evidence>
<organism evidence="1">
    <name type="scientific">Anguilla anguilla</name>
    <name type="common">European freshwater eel</name>
    <name type="synonym">Muraena anguilla</name>
    <dbReference type="NCBI Taxonomy" id="7936"/>
    <lineage>
        <taxon>Eukaryota</taxon>
        <taxon>Metazoa</taxon>
        <taxon>Chordata</taxon>
        <taxon>Craniata</taxon>
        <taxon>Vertebrata</taxon>
        <taxon>Euteleostomi</taxon>
        <taxon>Actinopterygii</taxon>
        <taxon>Neopterygii</taxon>
        <taxon>Teleostei</taxon>
        <taxon>Anguilliformes</taxon>
        <taxon>Anguillidae</taxon>
        <taxon>Anguilla</taxon>
    </lineage>
</organism>
<dbReference type="AlphaFoldDB" id="A0A0E9UKK1"/>
<reference evidence="1" key="1">
    <citation type="submission" date="2014-11" db="EMBL/GenBank/DDBJ databases">
        <authorList>
            <person name="Amaro Gonzalez C."/>
        </authorList>
    </citation>
    <scope>NUCLEOTIDE SEQUENCE</scope>
</reference>